<name>A0ABW4Q378_9MICC</name>
<reference evidence="3" key="1">
    <citation type="journal article" date="2019" name="Int. J. Syst. Evol. Microbiol.">
        <title>The Global Catalogue of Microorganisms (GCM) 10K type strain sequencing project: providing services to taxonomists for standard genome sequencing and annotation.</title>
        <authorList>
            <consortium name="The Broad Institute Genomics Platform"/>
            <consortium name="The Broad Institute Genome Sequencing Center for Infectious Disease"/>
            <person name="Wu L."/>
            <person name="Ma J."/>
        </authorList>
    </citation>
    <scope>NUCLEOTIDE SEQUENCE [LARGE SCALE GENOMIC DNA]</scope>
    <source>
        <strain evidence="3">JCM 11496</strain>
    </source>
</reference>
<evidence type="ECO:0000313" key="2">
    <source>
        <dbReference type="EMBL" id="MFD1845551.1"/>
    </source>
</evidence>
<gene>
    <name evidence="2" type="ORF">ACFSFX_02950</name>
</gene>
<proteinExistence type="predicted"/>
<accession>A0ABW4Q378</accession>
<feature type="compositionally biased region" description="Low complexity" evidence="1">
    <location>
        <begin position="1"/>
        <end position="10"/>
    </location>
</feature>
<evidence type="ECO:0000313" key="3">
    <source>
        <dbReference type="Proteomes" id="UP001597307"/>
    </source>
</evidence>
<dbReference type="RefSeq" id="WP_343877800.1">
    <property type="nucleotide sequence ID" value="NZ_BAAAIJ010000007.1"/>
</dbReference>
<organism evidence="2 3">
    <name type="scientific">Arthrobacter flavus</name>
    <dbReference type="NCBI Taxonomy" id="95172"/>
    <lineage>
        <taxon>Bacteria</taxon>
        <taxon>Bacillati</taxon>
        <taxon>Actinomycetota</taxon>
        <taxon>Actinomycetes</taxon>
        <taxon>Micrococcales</taxon>
        <taxon>Micrococcaceae</taxon>
        <taxon>Arthrobacter</taxon>
    </lineage>
</organism>
<feature type="region of interest" description="Disordered" evidence="1">
    <location>
        <begin position="1"/>
        <end position="51"/>
    </location>
</feature>
<comment type="caution">
    <text evidence="2">The sequence shown here is derived from an EMBL/GenBank/DDBJ whole genome shotgun (WGS) entry which is preliminary data.</text>
</comment>
<protein>
    <submittedName>
        <fullName evidence="2">Uncharacterized protein</fullName>
    </submittedName>
</protein>
<evidence type="ECO:0000256" key="1">
    <source>
        <dbReference type="SAM" id="MobiDB-lite"/>
    </source>
</evidence>
<keyword evidence="3" id="KW-1185">Reference proteome</keyword>
<sequence>MSTLLTSSTSPVPPATPERPIRPHGEFIMAGNLTTTGDPETGMSDSPVPAMPNYARREEVHIMLKKLRDSVSLWKRIPDPPPPGARESVDRFVLPQHTMYVK</sequence>
<dbReference type="EMBL" id="JBHUGA010000006">
    <property type="protein sequence ID" value="MFD1845551.1"/>
    <property type="molecule type" value="Genomic_DNA"/>
</dbReference>
<dbReference type="Proteomes" id="UP001597307">
    <property type="component" value="Unassembled WGS sequence"/>
</dbReference>